<proteinExistence type="predicted"/>
<dbReference type="STRING" id="1921010.MMIC_P1386"/>
<sequence length="58" mass="7075">MLGRHQHTSPEETTLITVEWKKAHQWHTSEKRRLKRAMNKRLRQCNKHEVRTALLFKV</sequence>
<evidence type="ECO:0000313" key="1">
    <source>
        <dbReference type="EMBL" id="GAV20421.1"/>
    </source>
</evidence>
<protein>
    <submittedName>
        <fullName evidence="1">Uncharacterized protein</fullName>
    </submittedName>
</protein>
<dbReference type="Proteomes" id="UP000231632">
    <property type="component" value="Unassembled WGS sequence"/>
</dbReference>
<comment type="caution">
    <text evidence="1">The sequence shown here is derived from an EMBL/GenBank/DDBJ whole genome shotgun (WGS) entry which is preliminary data.</text>
</comment>
<dbReference type="AlphaFoldDB" id="A0A1L8CND0"/>
<dbReference type="EMBL" id="BDFD01000010">
    <property type="protein sequence ID" value="GAV20421.1"/>
    <property type="molecule type" value="Genomic_DNA"/>
</dbReference>
<evidence type="ECO:0000313" key="2">
    <source>
        <dbReference type="Proteomes" id="UP000231632"/>
    </source>
</evidence>
<accession>A0A1L8CND0</accession>
<name>A0A1L8CND0_9PROT</name>
<keyword evidence="2" id="KW-1185">Reference proteome</keyword>
<reference evidence="1 2" key="1">
    <citation type="journal article" date="2017" name="Arch. Microbiol.">
        <title>Mariprofundus micogutta sp. nov., a novel iron-oxidizing zetaproteobacterium isolated from a deep-sea hydrothermal field at the Bayonnaise knoll of the Izu-Ogasawara arc, and a description of Mariprofundales ord. nov. and Zetaproteobacteria classis nov.</title>
        <authorList>
            <person name="Makita H."/>
            <person name="Tanaka E."/>
            <person name="Mitsunobu S."/>
            <person name="Miyazaki M."/>
            <person name="Nunoura T."/>
            <person name="Uematsu K."/>
            <person name="Takaki Y."/>
            <person name="Nishi S."/>
            <person name="Shimamura S."/>
            <person name="Takai K."/>
        </authorList>
    </citation>
    <scope>NUCLEOTIDE SEQUENCE [LARGE SCALE GENOMIC DNA]</scope>
    <source>
        <strain evidence="1 2">ET2</strain>
    </source>
</reference>
<organism evidence="1 2">
    <name type="scientific">Mariprofundus micogutta</name>
    <dbReference type="NCBI Taxonomy" id="1921010"/>
    <lineage>
        <taxon>Bacteria</taxon>
        <taxon>Pseudomonadati</taxon>
        <taxon>Pseudomonadota</taxon>
        <taxon>Candidatius Mariprofundia</taxon>
        <taxon>Mariprofundales</taxon>
        <taxon>Mariprofundaceae</taxon>
        <taxon>Mariprofundus</taxon>
    </lineage>
</organism>
<gene>
    <name evidence="1" type="ORF">MMIC_P1386</name>
</gene>